<proteinExistence type="predicted"/>
<sequence length="298" mass="31235">MSKKLSLLLPLLASSALAQTVPAAPTVTLSGPAPTPAQAQKLAERLLLSNFGPGSQAEVTYGLPAALPLKLPAPFEVAATVRAKYPGNGTAFYRVFASAPLGASAARDALQAQLTAQGWKMQQSGQPIGFEGNYQPNFLNFYREGSTPFALNANIIGTGSGAGDSSNVEIVLNPIGQQQLAQLKRQPNYMPRSSLPLLRALPGSKSAVKYPATGPSGSLSSVWVQTDKAAGEVFNHYSAQLKAAGWKALTDTATGPLRVVTYGLKDLNGREALGTLGIRPWEKDGGYVLTVSVQGFKP</sequence>
<reference evidence="2 3" key="1">
    <citation type="submission" date="2018-07" db="EMBL/GenBank/DDBJ databases">
        <title>Complete Genome and Methylome Analysis of Deinococcus wulumuqiensis NEB 479.</title>
        <authorList>
            <person name="Fomenkov A."/>
            <person name="Luyten Y."/>
            <person name="Vincze T."/>
            <person name="Anton B.P."/>
            <person name="Clark T."/>
            <person name="Roberts R.J."/>
            <person name="Morgan R.D."/>
        </authorList>
    </citation>
    <scope>NUCLEOTIDE SEQUENCE [LARGE SCALE GENOMIC DNA]</scope>
    <source>
        <strain evidence="2 3">NEB 479</strain>
    </source>
</reference>
<dbReference type="STRING" id="1288484.GCA_000348665_01014"/>
<organism evidence="2 3">
    <name type="scientific">Deinococcus wulumuqiensis</name>
    <dbReference type="NCBI Taxonomy" id="980427"/>
    <lineage>
        <taxon>Bacteria</taxon>
        <taxon>Thermotogati</taxon>
        <taxon>Deinococcota</taxon>
        <taxon>Deinococci</taxon>
        <taxon>Deinococcales</taxon>
        <taxon>Deinococcaceae</taxon>
        <taxon>Deinococcus</taxon>
    </lineage>
</organism>
<evidence type="ECO:0000313" key="2">
    <source>
        <dbReference type="EMBL" id="AXG98664.1"/>
    </source>
</evidence>
<dbReference type="EMBL" id="CP031158">
    <property type="protein sequence ID" value="AXG98664.1"/>
    <property type="molecule type" value="Genomic_DNA"/>
</dbReference>
<gene>
    <name evidence="2" type="ORF">DVJ83_05250</name>
</gene>
<name>A0A345IG42_9DEIO</name>
<dbReference type="RefSeq" id="WP_114671643.1">
    <property type="nucleotide sequence ID" value="NZ_CP031158.1"/>
</dbReference>
<dbReference type="Proteomes" id="UP000253744">
    <property type="component" value="Chromosome"/>
</dbReference>
<evidence type="ECO:0008006" key="4">
    <source>
        <dbReference type="Google" id="ProtNLM"/>
    </source>
</evidence>
<keyword evidence="1" id="KW-0732">Signal</keyword>
<accession>A0A345IG42</accession>
<protein>
    <recommendedName>
        <fullName evidence="4">SPOR domain-containing protein</fullName>
    </recommendedName>
</protein>
<feature type="signal peptide" evidence="1">
    <location>
        <begin position="1"/>
        <end position="18"/>
    </location>
</feature>
<feature type="chain" id="PRO_5016625022" description="SPOR domain-containing protein" evidence="1">
    <location>
        <begin position="19"/>
        <end position="298"/>
    </location>
</feature>
<evidence type="ECO:0000256" key="1">
    <source>
        <dbReference type="SAM" id="SignalP"/>
    </source>
</evidence>
<evidence type="ECO:0000313" key="3">
    <source>
        <dbReference type="Proteomes" id="UP000253744"/>
    </source>
</evidence>
<dbReference type="KEGG" id="dwu:DVJ83_05250"/>
<dbReference type="AlphaFoldDB" id="A0A345IG42"/>